<dbReference type="RefSeq" id="WP_310052544.1">
    <property type="nucleotide sequence ID" value="NZ_JAVDVW010000001.1"/>
</dbReference>
<dbReference type="EMBL" id="JAVDVW010000001">
    <property type="protein sequence ID" value="MDR7098542.1"/>
    <property type="molecule type" value="Genomic_DNA"/>
</dbReference>
<sequence length="81" mass="8928">MNPIEHGTNGMRRRIQLMQQSFIVTAISDTLRHLFPMRAGGAAQSFPGCRQGGFDLVPVAVRTLLMCDTKNGIQQDSIAVR</sequence>
<evidence type="ECO:0000313" key="1">
    <source>
        <dbReference type="EMBL" id="MDR7098542.1"/>
    </source>
</evidence>
<dbReference type="Proteomes" id="UP001267878">
    <property type="component" value="Unassembled WGS sequence"/>
</dbReference>
<protein>
    <submittedName>
        <fullName evidence="1">Uncharacterized protein</fullName>
    </submittedName>
</protein>
<gene>
    <name evidence="1" type="ORF">J2X04_000889</name>
</gene>
<evidence type="ECO:0000313" key="2">
    <source>
        <dbReference type="Proteomes" id="UP001267878"/>
    </source>
</evidence>
<proteinExistence type="predicted"/>
<accession>A0ABU1VM45</accession>
<keyword evidence="2" id="KW-1185">Reference proteome</keyword>
<organism evidence="1 2">
    <name type="scientific">Agrilutibacter niabensis</name>
    <dbReference type="NCBI Taxonomy" id="380628"/>
    <lineage>
        <taxon>Bacteria</taxon>
        <taxon>Pseudomonadati</taxon>
        <taxon>Pseudomonadota</taxon>
        <taxon>Gammaproteobacteria</taxon>
        <taxon>Lysobacterales</taxon>
        <taxon>Lysobacteraceae</taxon>
        <taxon>Agrilutibacter</taxon>
    </lineage>
</organism>
<name>A0ABU1VM45_9GAMM</name>
<reference evidence="1 2" key="1">
    <citation type="submission" date="2023-07" db="EMBL/GenBank/DDBJ databases">
        <title>Sorghum-associated microbial communities from plants grown in Nebraska, USA.</title>
        <authorList>
            <person name="Schachtman D."/>
        </authorList>
    </citation>
    <scope>NUCLEOTIDE SEQUENCE [LARGE SCALE GENOMIC DNA]</scope>
    <source>
        <strain evidence="1 2">BE187</strain>
    </source>
</reference>
<comment type="caution">
    <text evidence="1">The sequence shown here is derived from an EMBL/GenBank/DDBJ whole genome shotgun (WGS) entry which is preliminary data.</text>
</comment>